<evidence type="ECO:0000313" key="2">
    <source>
        <dbReference type="Proteomes" id="UP000594864"/>
    </source>
</evidence>
<sequence>MTIYIVRGYIPRASAKSGVGIGTPDIQPRQTHAASVFFIVVSTRTSE</sequence>
<evidence type="ECO:0000313" key="1">
    <source>
        <dbReference type="EMBL" id="QPR04709.1"/>
    </source>
</evidence>
<accession>A0A792PRQ3</accession>
<protein>
    <submittedName>
        <fullName evidence="1">Ash family protein</fullName>
    </submittedName>
</protein>
<reference evidence="1 2" key="1">
    <citation type="submission" date="2020-12" db="EMBL/GenBank/DDBJ databases">
        <title>FDA dAtabase for Regulatory Grade micrObial Sequences (FDA-ARGOS): Supporting development and validation of Infectious Disease Dx tests.</title>
        <authorList>
            <person name="Sproer C."/>
            <person name="Gronow S."/>
            <person name="Severitt S."/>
            <person name="Schroder I."/>
            <person name="Tallon L."/>
            <person name="Sadzewicz L."/>
            <person name="Zhao X."/>
            <person name="Boylan J."/>
            <person name="Ott S."/>
            <person name="Bowen H."/>
            <person name="Vavikolanu K."/>
            <person name="Mehta A."/>
            <person name="Aluvathingal J."/>
            <person name="Nadendla S."/>
            <person name="Lowell S."/>
            <person name="Myers T."/>
            <person name="Yan Y."/>
            <person name="Sichtig H."/>
        </authorList>
    </citation>
    <scope>NUCLEOTIDE SEQUENCE [LARGE SCALE GENOMIC DNA]</scope>
    <source>
        <strain evidence="1 2">FDAARGOS_945</strain>
    </source>
</reference>
<dbReference type="Proteomes" id="UP000594864">
    <property type="component" value="Chromosome"/>
</dbReference>
<dbReference type="EMBL" id="CP065611">
    <property type="protein sequence ID" value="QPR04709.1"/>
    <property type="molecule type" value="Genomic_DNA"/>
</dbReference>
<dbReference type="AlphaFoldDB" id="A0A792PRQ3"/>
<gene>
    <name evidence="1" type="ORF">I6H02_24845</name>
</gene>
<proteinExistence type="predicted"/>
<name>A0A792PRQ3_ECOLX</name>
<organism evidence="1 2">
    <name type="scientific">Escherichia coli</name>
    <dbReference type="NCBI Taxonomy" id="562"/>
    <lineage>
        <taxon>Bacteria</taxon>
        <taxon>Pseudomonadati</taxon>
        <taxon>Pseudomonadota</taxon>
        <taxon>Gammaproteobacteria</taxon>
        <taxon>Enterobacterales</taxon>
        <taxon>Enterobacteriaceae</taxon>
        <taxon>Escherichia</taxon>
    </lineage>
</organism>